<evidence type="ECO:0000259" key="8">
    <source>
        <dbReference type="SMART" id="SM00199"/>
    </source>
</evidence>
<dbReference type="EMBL" id="GBXM01007807">
    <property type="protein sequence ID" value="JAI00771.1"/>
    <property type="molecule type" value="Transcribed_RNA"/>
</dbReference>
<dbReference type="CDD" id="cd00273">
    <property type="entry name" value="Chemokine_CXC"/>
    <property type="match status" value="1"/>
</dbReference>
<dbReference type="PRINTS" id="PR00436">
    <property type="entry name" value="INTERLEUKIN8"/>
</dbReference>
<dbReference type="GO" id="GO:0042056">
    <property type="term" value="F:chemoattractant activity"/>
    <property type="evidence" value="ECO:0007669"/>
    <property type="project" value="UniProtKB-ARBA"/>
</dbReference>
<dbReference type="PANTHER" id="PTHR12015">
    <property type="entry name" value="SMALL INDUCIBLE CYTOKINE A"/>
    <property type="match status" value="1"/>
</dbReference>
<dbReference type="InterPro" id="IPR001089">
    <property type="entry name" value="Chemokine_CXC"/>
</dbReference>
<evidence type="ECO:0000313" key="11">
    <source>
        <dbReference type="Proteomes" id="UP001044222"/>
    </source>
</evidence>
<keyword evidence="11" id="KW-1185">Reference proteome</keyword>
<protein>
    <recommendedName>
        <fullName evidence="7">C-X-C motif chemokine</fullName>
    </recommendedName>
</protein>
<dbReference type="EMBL" id="JAFIRN010000007">
    <property type="protein sequence ID" value="KAG5845573.1"/>
    <property type="molecule type" value="Genomic_DNA"/>
</dbReference>
<keyword evidence="7" id="KW-0145">Chemotaxis</keyword>
<dbReference type="Proteomes" id="UP001044222">
    <property type="component" value="Chromosome 7"/>
</dbReference>
<evidence type="ECO:0000256" key="7">
    <source>
        <dbReference type="RuleBase" id="RU361149"/>
    </source>
</evidence>
<keyword evidence="5" id="KW-1015">Disulfide bond</keyword>
<reference evidence="9" key="1">
    <citation type="submission" date="2014-11" db="EMBL/GenBank/DDBJ databases">
        <authorList>
            <person name="Amaro Gonzalez C."/>
        </authorList>
    </citation>
    <scope>NUCLEOTIDE SEQUENCE</scope>
</reference>
<evidence type="ECO:0000256" key="4">
    <source>
        <dbReference type="ARBA" id="ARBA00022525"/>
    </source>
</evidence>
<comment type="function">
    <text evidence="6">Ligand for cxcr3.2. Chemotactic for macrophages.</text>
</comment>
<evidence type="ECO:0000256" key="5">
    <source>
        <dbReference type="ARBA" id="ARBA00023157"/>
    </source>
</evidence>
<keyword evidence="7" id="KW-0732">Signal</keyword>
<dbReference type="GO" id="GO:0006952">
    <property type="term" value="P:defense response"/>
    <property type="evidence" value="ECO:0007669"/>
    <property type="project" value="InterPro"/>
</dbReference>
<reference evidence="9" key="2">
    <citation type="journal article" date="2015" name="Fish Shellfish Immunol.">
        <title>Early steps in the European eel (Anguilla anguilla)-Vibrio vulnificus interaction in the gills: Role of the RtxA13 toxin.</title>
        <authorList>
            <person name="Callol A."/>
            <person name="Pajuelo D."/>
            <person name="Ebbesson L."/>
            <person name="Teles M."/>
            <person name="MacKenzie S."/>
            <person name="Amaro C."/>
        </authorList>
    </citation>
    <scope>NUCLEOTIDE SEQUENCE</scope>
</reference>
<feature type="signal peptide" evidence="7">
    <location>
        <begin position="1"/>
        <end position="18"/>
    </location>
</feature>
<feature type="domain" description="Chemokine interleukin-8-like" evidence="8">
    <location>
        <begin position="27"/>
        <end position="88"/>
    </location>
</feature>
<gene>
    <name evidence="10" type="ORF">ANANG_G00140720</name>
</gene>
<dbReference type="Pfam" id="PF00048">
    <property type="entry name" value="IL8"/>
    <property type="match status" value="1"/>
</dbReference>
<dbReference type="SMART" id="SM00199">
    <property type="entry name" value="SCY"/>
    <property type="match status" value="1"/>
</dbReference>
<evidence type="ECO:0000256" key="6">
    <source>
        <dbReference type="ARBA" id="ARBA00054901"/>
    </source>
</evidence>
<dbReference type="GO" id="GO:0008009">
    <property type="term" value="F:chemokine activity"/>
    <property type="evidence" value="ECO:0007669"/>
    <property type="project" value="InterPro"/>
</dbReference>
<feature type="chain" id="PRO_5040517845" description="C-X-C motif chemokine" evidence="7">
    <location>
        <begin position="19"/>
        <end position="100"/>
    </location>
</feature>
<sequence>MRTSIFLVLSISLLVAHGMETIGLGYTAYCKCLNHERRLIPLSNMRSIEILPSGPHCKSTEVIASLVSGERICLDHRASWVKKVIHFIKKKQNQKRNLVR</sequence>
<keyword evidence="4 7" id="KW-0964">Secreted</keyword>
<dbReference type="InterPro" id="IPR018048">
    <property type="entry name" value="Chemokine_CXC_CS"/>
</dbReference>
<evidence type="ECO:0000256" key="3">
    <source>
        <dbReference type="ARBA" id="ARBA00022514"/>
    </source>
</evidence>
<organism evidence="9">
    <name type="scientific">Anguilla anguilla</name>
    <name type="common">European freshwater eel</name>
    <name type="synonym">Muraena anguilla</name>
    <dbReference type="NCBI Taxonomy" id="7936"/>
    <lineage>
        <taxon>Eukaryota</taxon>
        <taxon>Metazoa</taxon>
        <taxon>Chordata</taxon>
        <taxon>Craniata</taxon>
        <taxon>Vertebrata</taxon>
        <taxon>Euteleostomi</taxon>
        <taxon>Actinopterygii</taxon>
        <taxon>Neopterygii</taxon>
        <taxon>Teleostei</taxon>
        <taxon>Anguilliformes</taxon>
        <taxon>Anguillidae</taxon>
        <taxon>Anguilla</taxon>
    </lineage>
</organism>
<evidence type="ECO:0000313" key="10">
    <source>
        <dbReference type="EMBL" id="KAG5845573.1"/>
    </source>
</evidence>
<keyword evidence="3 7" id="KW-0202">Cytokine</keyword>
<accession>A0A0E9XG24</accession>
<dbReference type="InterPro" id="IPR033899">
    <property type="entry name" value="CXC_Chemokine_domain"/>
</dbReference>
<dbReference type="SUPFAM" id="SSF54117">
    <property type="entry name" value="Interleukin 8-like chemokines"/>
    <property type="match status" value="1"/>
</dbReference>
<evidence type="ECO:0000256" key="1">
    <source>
        <dbReference type="ARBA" id="ARBA00004613"/>
    </source>
</evidence>
<dbReference type="InterPro" id="IPR036048">
    <property type="entry name" value="Interleukin_8-like_sf"/>
</dbReference>
<dbReference type="GO" id="GO:0006955">
    <property type="term" value="P:immune response"/>
    <property type="evidence" value="ECO:0007669"/>
    <property type="project" value="InterPro"/>
</dbReference>
<dbReference type="GO" id="GO:0005615">
    <property type="term" value="C:extracellular space"/>
    <property type="evidence" value="ECO:0007669"/>
    <property type="project" value="UniProtKB-UniRule"/>
</dbReference>
<comment type="subcellular location">
    <subcellularLocation>
        <location evidence="1 7">Secreted</location>
    </subcellularLocation>
</comment>
<evidence type="ECO:0000313" key="9">
    <source>
        <dbReference type="EMBL" id="JAI00771.1"/>
    </source>
</evidence>
<comment type="similarity">
    <text evidence="2 7">Belongs to the intercrine alpha (chemokine CxC) family.</text>
</comment>
<evidence type="ECO:0000256" key="2">
    <source>
        <dbReference type="ARBA" id="ARBA00010665"/>
    </source>
</evidence>
<reference evidence="10" key="3">
    <citation type="submission" date="2021-01" db="EMBL/GenBank/DDBJ databases">
        <title>A chromosome-scale assembly of European eel, Anguilla anguilla.</title>
        <authorList>
            <person name="Henkel C."/>
            <person name="Jong-Raadsen S.A."/>
            <person name="Dufour S."/>
            <person name="Weltzien F.-A."/>
            <person name="Palstra A.P."/>
            <person name="Pelster B."/>
            <person name="Spaink H.P."/>
            <person name="Van Den Thillart G.E."/>
            <person name="Jansen H."/>
            <person name="Zahm M."/>
            <person name="Klopp C."/>
            <person name="Cedric C."/>
            <person name="Louis A."/>
            <person name="Berthelot C."/>
            <person name="Parey E."/>
            <person name="Roest Crollius H."/>
            <person name="Montfort J."/>
            <person name="Robinson-Rechavi M."/>
            <person name="Bucao C."/>
            <person name="Bouchez O."/>
            <person name="Gislard M."/>
            <person name="Lluch J."/>
            <person name="Milhes M."/>
            <person name="Lampietro C."/>
            <person name="Lopez Roques C."/>
            <person name="Donnadieu C."/>
            <person name="Braasch I."/>
            <person name="Desvignes T."/>
            <person name="Postlethwait J."/>
            <person name="Bobe J."/>
            <person name="Guiguen Y."/>
            <person name="Dirks R."/>
        </authorList>
    </citation>
    <scope>NUCLEOTIDE SEQUENCE</scope>
    <source>
        <strain evidence="10">Tag_6206</strain>
        <tissue evidence="10">Liver</tissue>
    </source>
</reference>
<dbReference type="PRINTS" id="PR00437">
    <property type="entry name" value="SMALLCYTKCXC"/>
</dbReference>
<dbReference type="FunFam" id="2.40.50.40:FF:000004">
    <property type="entry name" value="C-X-C motif chemokine"/>
    <property type="match status" value="1"/>
</dbReference>
<dbReference type="InterPro" id="IPR039809">
    <property type="entry name" value="Chemokine_b/g/d"/>
</dbReference>
<dbReference type="Gene3D" id="2.40.50.40">
    <property type="match status" value="1"/>
</dbReference>
<dbReference type="PANTHER" id="PTHR12015:SF195">
    <property type="entry name" value="CHEMOKINE INTERLEUKIN-8-LIKE DOMAIN-CONTAINING PROTEIN"/>
    <property type="match status" value="1"/>
</dbReference>
<dbReference type="InterPro" id="IPR001811">
    <property type="entry name" value="Chemokine_IL8-like_dom"/>
</dbReference>
<proteinExistence type="inferred from homology"/>
<dbReference type="AlphaFoldDB" id="A0A0E9XG24"/>
<name>A0A0E9XG24_ANGAN</name>
<dbReference type="PROSITE" id="PS00471">
    <property type="entry name" value="SMALL_CYTOKINES_CXC"/>
    <property type="match status" value="1"/>
</dbReference>